<dbReference type="RefSeq" id="WP_354558191.1">
    <property type="nucleotide sequence ID" value="NZ_JBEPMB010000009.1"/>
</dbReference>
<dbReference type="SMART" id="SM00903">
    <property type="entry name" value="Flavin_Reduct"/>
    <property type="match status" value="1"/>
</dbReference>
<proteinExistence type="inferred from homology"/>
<evidence type="ECO:0000259" key="3">
    <source>
        <dbReference type="SMART" id="SM00903"/>
    </source>
</evidence>
<dbReference type="InterPro" id="IPR002563">
    <property type="entry name" value="Flavin_Rdtase-like_dom"/>
</dbReference>
<evidence type="ECO:0000256" key="2">
    <source>
        <dbReference type="ARBA" id="ARBA00023002"/>
    </source>
</evidence>
<dbReference type="Gene3D" id="2.30.110.10">
    <property type="entry name" value="Electron Transport, Fmn-binding Protein, Chain A"/>
    <property type="match status" value="1"/>
</dbReference>
<keyword evidence="2" id="KW-0560">Oxidoreductase</keyword>
<accession>A0ABV2J528</accession>
<reference evidence="4 5" key="1">
    <citation type="submission" date="2024-06" db="EMBL/GenBank/DDBJ databases">
        <title>Genomic Encyclopedia of Type Strains, Phase IV (KMG-IV): sequencing the most valuable type-strain genomes for metagenomic binning, comparative biology and taxonomic classification.</title>
        <authorList>
            <person name="Goeker M."/>
        </authorList>
    </citation>
    <scope>NUCLEOTIDE SEQUENCE [LARGE SCALE GENOMIC DNA]</scope>
    <source>
        <strain evidence="4 5">DSM 29780</strain>
    </source>
</reference>
<dbReference type="Proteomes" id="UP001549047">
    <property type="component" value="Unassembled WGS sequence"/>
</dbReference>
<evidence type="ECO:0000313" key="4">
    <source>
        <dbReference type="EMBL" id="MET3615723.1"/>
    </source>
</evidence>
<keyword evidence="5" id="KW-1185">Reference proteome</keyword>
<sequence length="174" mass="18848">MKLTNHDMSDTFRQAMRSFAGNVSVITVGEGDERSGLVATSTVSLSVEPATMLVCVNRSASSWPLFERYRHFGVNALRPDQKAIAERFSGKGGVKGAERYALGTWRKGETGAPLLQGAAVAIDCEIQDMIEWTTHSILIGRVRSVAIGDASAALVYWQGDYRPLTAENRVVSGV</sequence>
<protein>
    <submittedName>
        <fullName evidence="4">Flavin reductase (DIM6/NTAB) family NADH-FMN oxidoreductase RutF</fullName>
    </submittedName>
</protein>
<comment type="similarity">
    <text evidence="1">Belongs to the non-flavoprotein flavin reductase family.</text>
</comment>
<evidence type="ECO:0000256" key="1">
    <source>
        <dbReference type="ARBA" id="ARBA00008898"/>
    </source>
</evidence>
<dbReference type="SUPFAM" id="SSF50475">
    <property type="entry name" value="FMN-binding split barrel"/>
    <property type="match status" value="1"/>
</dbReference>
<gene>
    <name evidence="4" type="ORF">ABID16_004070</name>
</gene>
<evidence type="ECO:0000313" key="5">
    <source>
        <dbReference type="Proteomes" id="UP001549047"/>
    </source>
</evidence>
<dbReference type="InterPro" id="IPR050268">
    <property type="entry name" value="NADH-dep_flavin_reductase"/>
</dbReference>
<feature type="domain" description="Flavin reductase like" evidence="3">
    <location>
        <begin position="16"/>
        <end position="163"/>
    </location>
</feature>
<dbReference type="InterPro" id="IPR012349">
    <property type="entry name" value="Split_barrel_FMN-bd"/>
</dbReference>
<dbReference type="PANTHER" id="PTHR30466">
    <property type="entry name" value="FLAVIN REDUCTASE"/>
    <property type="match status" value="1"/>
</dbReference>
<dbReference type="EMBL" id="JBEPMB010000009">
    <property type="protein sequence ID" value="MET3615723.1"/>
    <property type="molecule type" value="Genomic_DNA"/>
</dbReference>
<dbReference type="Pfam" id="PF01613">
    <property type="entry name" value="Flavin_Reduct"/>
    <property type="match status" value="1"/>
</dbReference>
<organism evidence="4 5">
    <name type="scientific">Rhizobium aquaticum</name>
    <dbReference type="NCBI Taxonomy" id="1549636"/>
    <lineage>
        <taxon>Bacteria</taxon>
        <taxon>Pseudomonadati</taxon>
        <taxon>Pseudomonadota</taxon>
        <taxon>Alphaproteobacteria</taxon>
        <taxon>Hyphomicrobiales</taxon>
        <taxon>Rhizobiaceae</taxon>
        <taxon>Rhizobium/Agrobacterium group</taxon>
        <taxon>Rhizobium</taxon>
    </lineage>
</organism>
<dbReference type="PANTHER" id="PTHR30466:SF11">
    <property type="entry name" value="FLAVIN-DEPENDENT MONOOXYGENASE, REDUCTASE SUBUNIT HSAB"/>
    <property type="match status" value="1"/>
</dbReference>
<name>A0ABV2J528_9HYPH</name>
<comment type="caution">
    <text evidence="4">The sequence shown here is derived from an EMBL/GenBank/DDBJ whole genome shotgun (WGS) entry which is preliminary data.</text>
</comment>